<organism evidence="4 5">
    <name type="scientific">Kitasatospora phosalacinea</name>
    <dbReference type="NCBI Taxonomy" id="2065"/>
    <lineage>
        <taxon>Bacteria</taxon>
        <taxon>Bacillati</taxon>
        <taxon>Actinomycetota</taxon>
        <taxon>Actinomycetes</taxon>
        <taxon>Kitasatosporales</taxon>
        <taxon>Streptomycetaceae</taxon>
        <taxon>Kitasatospora</taxon>
    </lineage>
</organism>
<gene>
    <name evidence="4" type="ORF">Kpho02_38040</name>
</gene>
<evidence type="ECO:0000256" key="2">
    <source>
        <dbReference type="ARBA" id="ARBA00022679"/>
    </source>
</evidence>
<accession>A0A9W6Q746</accession>
<dbReference type="GO" id="GO:0008897">
    <property type="term" value="F:holo-[acyl-carrier-protein] synthase activity"/>
    <property type="evidence" value="ECO:0007669"/>
    <property type="project" value="InterPro"/>
</dbReference>
<keyword evidence="2" id="KW-0808">Transferase</keyword>
<dbReference type="InterPro" id="IPR008278">
    <property type="entry name" value="4-PPantetheinyl_Trfase_dom"/>
</dbReference>
<dbReference type="EMBL" id="BSSA01000012">
    <property type="protein sequence ID" value="GLW71505.1"/>
    <property type="molecule type" value="Genomic_DNA"/>
</dbReference>
<dbReference type="GO" id="GO:0019878">
    <property type="term" value="P:lysine biosynthetic process via aminoadipic acid"/>
    <property type="evidence" value="ECO:0007669"/>
    <property type="project" value="TreeGrafter"/>
</dbReference>
<dbReference type="InterPro" id="IPR050559">
    <property type="entry name" value="P-Pant_transferase_sf"/>
</dbReference>
<dbReference type="SUPFAM" id="SSF56214">
    <property type="entry name" value="4'-phosphopantetheinyl transferase"/>
    <property type="match status" value="2"/>
</dbReference>
<dbReference type="Pfam" id="PF01648">
    <property type="entry name" value="ACPS"/>
    <property type="match status" value="1"/>
</dbReference>
<reference evidence="4" key="1">
    <citation type="submission" date="2023-02" db="EMBL/GenBank/DDBJ databases">
        <title>Kitasatospora phosalacinea NBRC 14627.</title>
        <authorList>
            <person name="Ichikawa N."/>
            <person name="Sato H."/>
            <person name="Tonouchi N."/>
        </authorList>
    </citation>
    <scope>NUCLEOTIDE SEQUENCE</scope>
    <source>
        <strain evidence="4">NBRC 14627</strain>
    </source>
</reference>
<dbReference type="Proteomes" id="UP001165041">
    <property type="component" value="Unassembled WGS sequence"/>
</dbReference>
<name>A0A9W6Q746_9ACTN</name>
<sequence length="232" mass="25001">MTADLRPVSDGPRDTVLLHLVPDPGPGLPLAPLLADLSPAERLRADACRDPDTRRRYVLAHAALRRVLAERLGTAPAELRWQHGPHGKPSLPGDAPRFNLSHSGAFALVAVSPVRPVGVDIQRVLPAADPTALAARYFPPAEARLLHSTVDPARRAALFARLWCHKEALVKAHGGRLLQGLRVPLHGPPPAEEAWSLSYRVSDAPAPPGHHAAVALAGTAPFRTTTRRWSWS</sequence>
<dbReference type="RefSeq" id="WP_285737268.1">
    <property type="nucleotide sequence ID" value="NZ_BSSA01000012.1"/>
</dbReference>
<dbReference type="InterPro" id="IPR037143">
    <property type="entry name" value="4-PPantetheinyl_Trfase_dom_sf"/>
</dbReference>
<dbReference type="PANTHER" id="PTHR12215:SF10">
    <property type="entry name" value="L-AMINOADIPATE-SEMIALDEHYDE DEHYDROGENASE-PHOSPHOPANTETHEINYL TRANSFERASE"/>
    <property type="match status" value="1"/>
</dbReference>
<comment type="similarity">
    <text evidence="1">Belongs to the P-Pant transferase superfamily. Gsp/Sfp/HetI/AcpT family.</text>
</comment>
<comment type="caution">
    <text evidence="4">The sequence shown here is derived from an EMBL/GenBank/DDBJ whole genome shotgun (WGS) entry which is preliminary data.</text>
</comment>
<proteinExistence type="inferred from homology"/>
<evidence type="ECO:0000256" key="1">
    <source>
        <dbReference type="ARBA" id="ARBA00010990"/>
    </source>
</evidence>
<evidence type="ECO:0000313" key="4">
    <source>
        <dbReference type="EMBL" id="GLW71505.1"/>
    </source>
</evidence>
<evidence type="ECO:0000313" key="5">
    <source>
        <dbReference type="Proteomes" id="UP001165041"/>
    </source>
</evidence>
<dbReference type="AlphaFoldDB" id="A0A9W6Q746"/>
<evidence type="ECO:0000259" key="3">
    <source>
        <dbReference type="Pfam" id="PF01648"/>
    </source>
</evidence>
<protein>
    <recommendedName>
        <fullName evidence="3">4'-phosphopantetheinyl transferase domain-containing protein</fullName>
    </recommendedName>
</protein>
<dbReference type="Gene3D" id="3.90.470.20">
    <property type="entry name" value="4'-phosphopantetheinyl transferase domain"/>
    <property type="match status" value="1"/>
</dbReference>
<dbReference type="GO" id="GO:0000287">
    <property type="term" value="F:magnesium ion binding"/>
    <property type="evidence" value="ECO:0007669"/>
    <property type="project" value="InterPro"/>
</dbReference>
<dbReference type="PANTHER" id="PTHR12215">
    <property type="entry name" value="PHOSPHOPANTETHEINE TRANSFERASE"/>
    <property type="match status" value="1"/>
</dbReference>
<dbReference type="GO" id="GO:0005829">
    <property type="term" value="C:cytosol"/>
    <property type="evidence" value="ECO:0007669"/>
    <property type="project" value="TreeGrafter"/>
</dbReference>
<feature type="domain" description="4'-phosphopantetheinyl transferase" evidence="3">
    <location>
        <begin position="116"/>
        <end position="182"/>
    </location>
</feature>